<reference evidence="4" key="1">
    <citation type="journal article" date="2018" name="Nat. Microbiol.">
        <title>Leveraging single-cell genomics to expand the fungal tree of life.</title>
        <authorList>
            <person name="Ahrendt S.R."/>
            <person name="Quandt C.A."/>
            <person name="Ciobanu D."/>
            <person name="Clum A."/>
            <person name="Salamov A."/>
            <person name="Andreopoulos B."/>
            <person name="Cheng J.F."/>
            <person name="Woyke T."/>
            <person name="Pelin A."/>
            <person name="Henrissat B."/>
            <person name="Reynolds N.K."/>
            <person name="Benny G.L."/>
            <person name="Smith M.E."/>
            <person name="James T.Y."/>
            <person name="Grigoriev I.V."/>
        </authorList>
    </citation>
    <scope>NUCLEOTIDE SEQUENCE [LARGE SCALE GENOMIC DNA]</scope>
</reference>
<gene>
    <name evidence="3" type="ORF">BDK51DRAFT_35313</name>
</gene>
<dbReference type="InterPro" id="IPR002921">
    <property type="entry name" value="Fungal_lipase-type"/>
</dbReference>
<dbReference type="OrthoDB" id="438440at2759"/>
<sequence length="225" mass="24118">MLVPSIISMAVLAISGALAAPARRDTPVPVRGDCTTLSGPVPAETVADIERFVGYAGAAYDNASSIASWTCTHCSLSPELENVIVIEGNRFLDSNIFDLEQAFIGVDNERRTIIVSFRGTISTVVDWLNDFDALLVSDDYLPDGALISRGFQRAYGTVRSQIKSLLPGYVRANPGFTVSFTGHSLGGASAEHWTEQDYDGIGDDEAAAEEKGIHFIMLGQKCGIL</sequence>
<dbReference type="EMBL" id="KZ997551">
    <property type="protein sequence ID" value="RKO87269.1"/>
    <property type="molecule type" value="Genomic_DNA"/>
</dbReference>
<dbReference type="Pfam" id="PF01764">
    <property type="entry name" value="Lipase_3"/>
    <property type="match status" value="1"/>
</dbReference>
<organism evidence="3 4">
    <name type="scientific">Blyttiomyces helicus</name>
    <dbReference type="NCBI Taxonomy" id="388810"/>
    <lineage>
        <taxon>Eukaryota</taxon>
        <taxon>Fungi</taxon>
        <taxon>Fungi incertae sedis</taxon>
        <taxon>Chytridiomycota</taxon>
        <taxon>Chytridiomycota incertae sedis</taxon>
        <taxon>Chytridiomycetes</taxon>
        <taxon>Chytridiomycetes incertae sedis</taxon>
        <taxon>Blyttiomyces</taxon>
    </lineage>
</organism>
<name>A0A4P9W4I9_9FUNG</name>
<proteinExistence type="predicted"/>
<feature type="chain" id="PRO_5020294907" evidence="1">
    <location>
        <begin position="20"/>
        <end position="225"/>
    </location>
</feature>
<feature type="domain" description="Fungal lipase-type" evidence="2">
    <location>
        <begin position="114"/>
        <end position="190"/>
    </location>
</feature>
<dbReference type="InterPro" id="IPR029058">
    <property type="entry name" value="AB_hydrolase_fold"/>
</dbReference>
<protein>
    <submittedName>
        <fullName evidence="3">Alpha/Beta hydrolase protein</fullName>
    </submittedName>
</protein>
<evidence type="ECO:0000313" key="3">
    <source>
        <dbReference type="EMBL" id="RKO87269.1"/>
    </source>
</evidence>
<dbReference type="PANTHER" id="PTHR45856">
    <property type="entry name" value="ALPHA/BETA-HYDROLASES SUPERFAMILY PROTEIN"/>
    <property type="match status" value="1"/>
</dbReference>
<dbReference type="GO" id="GO:0006629">
    <property type="term" value="P:lipid metabolic process"/>
    <property type="evidence" value="ECO:0007669"/>
    <property type="project" value="InterPro"/>
</dbReference>
<dbReference type="SUPFAM" id="SSF53474">
    <property type="entry name" value="alpha/beta-Hydrolases"/>
    <property type="match status" value="1"/>
</dbReference>
<dbReference type="Gene3D" id="3.40.50.1820">
    <property type="entry name" value="alpha/beta hydrolase"/>
    <property type="match status" value="1"/>
</dbReference>
<dbReference type="CDD" id="cd00519">
    <property type="entry name" value="Lipase_3"/>
    <property type="match status" value="1"/>
</dbReference>
<dbReference type="Proteomes" id="UP000269721">
    <property type="component" value="Unassembled WGS sequence"/>
</dbReference>
<keyword evidence="4" id="KW-1185">Reference proteome</keyword>
<keyword evidence="1" id="KW-0732">Signal</keyword>
<keyword evidence="3" id="KW-0378">Hydrolase</keyword>
<dbReference type="AlphaFoldDB" id="A0A4P9W4I9"/>
<dbReference type="GO" id="GO:0016787">
    <property type="term" value="F:hydrolase activity"/>
    <property type="evidence" value="ECO:0007669"/>
    <property type="project" value="UniProtKB-KW"/>
</dbReference>
<feature type="signal peptide" evidence="1">
    <location>
        <begin position="1"/>
        <end position="19"/>
    </location>
</feature>
<evidence type="ECO:0000259" key="2">
    <source>
        <dbReference type="Pfam" id="PF01764"/>
    </source>
</evidence>
<evidence type="ECO:0000256" key="1">
    <source>
        <dbReference type="SAM" id="SignalP"/>
    </source>
</evidence>
<dbReference type="InterPro" id="IPR051218">
    <property type="entry name" value="Sec_MonoDiacylglyc_Lipase"/>
</dbReference>
<accession>A0A4P9W4I9</accession>
<dbReference type="PANTHER" id="PTHR45856:SF24">
    <property type="entry name" value="FUNGAL LIPASE-LIKE DOMAIN-CONTAINING PROTEIN"/>
    <property type="match status" value="1"/>
</dbReference>
<evidence type="ECO:0000313" key="4">
    <source>
        <dbReference type="Proteomes" id="UP000269721"/>
    </source>
</evidence>